<dbReference type="PANTHER" id="PTHR23236:SF11">
    <property type="entry name" value="EUKARYOTIC TRANSLATION INITIATION FACTOR 4H"/>
    <property type="match status" value="1"/>
</dbReference>
<evidence type="ECO:0000259" key="4">
    <source>
        <dbReference type="PROSITE" id="PS50102"/>
    </source>
</evidence>
<evidence type="ECO:0000256" key="3">
    <source>
        <dbReference type="SAM" id="MobiDB-lite"/>
    </source>
</evidence>
<feature type="compositionally biased region" description="Low complexity" evidence="3">
    <location>
        <begin position="461"/>
        <end position="470"/>
    </location>
</feature>
<feature type="compositionally biased region" description="Basic and acidic residues" evidence="3">
    <location>
        <begin position="478"/>
        <end position="505"/>
    </location>
</feature>
<comment type="caution">
    <text evidence="5">The sequence shown here is derived from an EMBL/GenBank/DDBJ whole genome shotgun (WGS) entry which is preliminary data.</text>
</comment>
<dbReference type="Gene3D" id="3.30.70.330">
    <property type="match status" value="1"/>
</dbReference>
<feature type="compositionally biased region" description="Basic and acidic residues" evidence="3">
    <location>
        <begin position="404"/>
        <end position="434"/>
    </location>
</feature>
<dbReference type="InterPro" id="IPR012677">
    <property type="entry name" value="Nucleotide-bd_a/b_plait_sf"/>
</dbReference>
<name>A0A167Y3Q2_9HYPO</name>
<feature type="compositionally biased region" description="Polar residues" evidence="3">
    <location>
        <begin position="512"/>
        <end position="522"/>
    </location>
</feature>
<reference evidence="5 6" key="1">
    <citation type="journal article" date="2016" name="Genome Biol. Evol.">
        <title>Divergent and convergent evolution of fungal pathogenicity.</title>
        <authorList>
            <person name="Shang Y."/>
            <person name="Xiao G."/>
            <person name="Zheng P."/>
            <person name="Cen K."/>
            <person name="Zhan S."/>
            <person name="Wang C."/>
        </authorList>
    </citation>
    <scope>NUCLEOTIDE SEQUENCE [LARGE SCALE GENOMIC DNA]</scope>
    <source>
        <strain evidence="5 6">RCEF 2490</strain>
    </source>
</reference>
<dbReference type="AlphaFoldDB" id="A0A167Y3Q2"/>
<feature type="compositionally biased region" description="Acidic residues" evidence="3">
    <location>
        <begin position="567"/>
        <end position="577"/>
    </location>
</feature>
<evidence type="ECO:0000256" key="1">
    <source>
        <dbReference type="ARBA" id="ARBA00022884"/>
    </source>
</evidence>
<dbReference type="GO" id="GO:0005730">
    <property type="term" value="C:nucleolus"/>
    <property type="evidence" value="ECO:0007669"/>
    <property type="project" value="TreeGrafter"/>
</dbReference>
<feature type="compositionally biased region" description="Gly residues" evidence="3">
    <location>
        <begin position="222"/>
        <end position="233"/>
    </location>
</feature>
<dbReference type="Proteomes" id="UP000078544">
    <property type="component" value="Unassembled WGS sequence"/>
</dbReference>
<evidence type="ECO:0000256" key="2">
    <source>
        <dbReference type="PROSITE-ProRule" id="PRU00176"/>
    </source>
</evidence>
<keyword evidence="1 2" id="KW-0694">RNA-binding</keyword>
<evidence type="ECO:0000313" key="5">
    <source>
        <dbReference type="EMBL" id="KZZ90822.1"/>
    </source>
</evidence>
<keyword evidence="6" id="KW-1185">Reference proteome</keyword>
<dbReference type="OrthoDB" id="48651at2759"/>
<dbReference type="Pfam" id="PF00076">
    <property type="entry name" value="RRM_1"/>
    <property type="match status" value="1"/>
</dbReference>
<proteinExistence type="predicted"/>
<feature type="region of interest" description="Disordered" evidence="3">
    <location>
        <begin position="189"/>
        <end position="593"/>
    </location>
</feature>
<dbReference type="SMART" id="SM00360">
    <property type="entry name" value="RRM"/>
    <property type="match status" value="1"/>
</dbReference>
<organism evidence="5 6">
    <name type="scientific">Moelleriella libera RCEF 2490</name>
    <dbReference type="NCBI Taxonomy" id="1081109"/>
    <lineage>
        <taxon>Eukaryota</taxon>
        <taxon>Fungi</taxon>
        <taxon>Dikarya</taxon>
        <taxon>Ascomycota</taxon>
        <taxon>Pezizomycotina</taxon>
        <taxon>Sordariomycetes</taxon>
        <taxon>Hypocreomycetidae</taxon>
        <taxon>Hypocreales</taxon>
        <taxon>Clavicipitaceae</taxon>
        <taxon>Moelleriella</taxon>
    </lineage>
</organism>
<dbReference type="STRING" id="1081109.A0A167Y3Q2"/>
<dbReference type="InterPro" id="IPR000504">
    <property type="entry name" value="RRM_dom"/>
</dbReference>
<feature type="compositionally biased region" description="Basic and acidic residues" evidence="3">
    <location>
        <begin position="308"/>
        <end position="321"/>
    </location>
</feature>
<dbReference type="SUPFAM" id="SSF54928">
    <property type="entry name" value="RNA-binding domain, RBD"/>
    <property type="match status" value="1"/>
</dbReference>
<dbReference type="PROSITE" id="PS50102">
    <property type="entry name" value="RRM"/>
    <property type="match status" value="1"/>
</dbReference>
<dbReference type="EMBL" id="AZGY01000020">
    <property type="protein sequence ID" value="KZZ90822.1"/>
    <property type="molecule type" value="Genomic_DNA"/>
</dbReference>
<accession>A0A167Y3Q2</accession>
<feature type="compositionally biased region" description="Basic and acidic residues" evidence="3">
    <location>
        <begin position="190"/>
        <end position="213"/>
    </location>
</feature>
<protein>
    <submittedName>
        <fullName evidence="5">RNA recognition motif containing protein</fullName>
    </submittedName>
</protein>
<feature type="compositionally biased region" description="Basic and acidic residues" evidence="3">
    <location>
        <begin position="441"/>
        <end position="460"/>
    </location>
</feature>
<feature type="compositionally biased region" description="Polar residues" evidence="3">
    <location>
        <begin position="554"/>
        <end position="564"/>
    </location>
</feature>
<feature type="compositionally biased region" description="Basic and acidic residues" evidence="3">
    <location>
        <begin position="234"/>
        <end position="261"/>
    </location>
</feature>
<dbReference type="PANTHER" id="PTHR23236">
    <property type="entry name" value="EUKARYOTIC TRANSLATION INITIATION FACTOR 4B/4H"/>
    <property type="match status" value="1"/>
</dbReference>
<gene>
    <name evidence="5" type="ORF">AAL_07048</name>
</gene>
<sequence>MSLGDFLTDNGFGGGSWADEVEETYVSGIDERLVSLKSFDATGTRITDTCFSRKEPSPSPPAIALVMAVMRPRARRLGRIEVSSLSQHLHPVFARSYLTTGYSVRETVPQRFPDKPPYTAHLGNLSYDATTETVTEFFEGCDIVSVRIIEDREMQRPKGFGYVEFTNADGLKKALDLDGESFQGRMIKIKIADPPRGGDSRMDSSRDLSDWTRKGPLPELPGRGGSRSGGPDFGGDRERRTPRDPAAESRAPREMNWERRGPLAPLPPQEGGPGPRDGSRSRAGPDGLGERGGSHRGSRQGSASWGEGRQDPARPRREQQPERASTAAEKDFQWRSNMRPDAAKEDPDTLVSPTTVTAPPPAPAGRPRLNLQKRTVSEAPDVAATPSSDAKASPFGAARPIDTAAREQEIEQKRQVAIREKKEADEKAKEEKRLAKLAAAEAEKEEAAAREAAAEEKAAKAAEVAAAEVVKNGEVTETNEKQETAPAEQKEEARSREPRETKEAPPIKTKANESVNWRSGSGDQRAPRASPGGARGGRGAPRGPRNDGRGARQNGVSAPQSPVQGTDEGDSTPVDDDGWTKVKKGRQGRPLAS</sequence>
<dbReference type="GO" id="GO:0003723">
    <property type="term" value="F:RNA binding"/>
    <property type="evidence" value="ECO:0007669"/>
    <property type="project" value="UniProtKB-UniRule"/>
</dbReference>
<dbReference type="InterPro" id="IPR035979">
    <property type="entry name" value="RBD_domain_sf"/>
</dbReference>
<feature type="domain" description="RRM" evidence="4">
    <location>
        <begin position="118"/>
        <end position="194"/>
    </location>
</feature>
<evidence type="ECO:0000313" key="6">
    <source>
        <dbReference type="Proteomes" id="UP000078544"/>
    </source>
</evidence>